<dbReference type="SMART" id="SM01294">
    <property type="entry name" value="PKS_PP_betabranch"/>
    <property type="match status" value="1"/>
</dbReference>
<dbReference type="InterPro" id="IPR049900">
    <property type="entry name" value="PKS_mFAS_DH"/>
</dbReference>
<evidence type="ECO:0000256" key="4">
    <source>
        <dbReference type="ARBA" id="ARBA00022679"/>
    </source>
</evidence>
<dbReference type="Pfam" id="PF14765">
    <property type="entry name" value="PS-DH"/>
    <property type="match status" value="1"/>
</dbReference>
<dbReference type="PROSITE" id="PS52004">
    <property type="entry name" value="KS3_2"/>
    <property type="match status" value="1"/>
</dbReference>
<dbReference type="SMART" id="SM00827">
    <property type="entry name" value="PKS_AT"/>
    <property type="match status" value="1"/>
</dbReference>
<dbReference type="InterPro" id="IPR011032">
    <property type="entry name" value="GroES-like_sf"/>
</dbReference>
<dbReference type="Pfam" id="PF00698">
    <property type="entry name" value="Acyl_transf_1"/>
    <property type="match status" value="1"/>
</dbReference>
<dbReference type="InterPro" id="IPR018201">
    <property type="entry name" value="Ketoacyl_synth_AS"/>
</dbReference>
<dbReference type="SUPFAM" id="SSF51735">
    <property type="entry name" value="NAD(P)-binding Rossmann-fold domains"/>
    <property type="match status" value="3"/>
</dbReference>
<dbReference type="InterPro" id="IPR057326">
    <property type="entry name" value="KR_dom"/>
</dbReference>
<dbReference type="Pfam" id="PF00550">
    <property type="entry name" value="PP-binding"/>
    <property type="match status" value="1"/>
</dbReference>
<dbReference type="Pfam" id="PF08659">
    <property type="entry name" value="KR"/>
    <property type="match status" value="1"/>
</dbReference>
<dbReference type="CDD" id="cd05195">
    <property type="entry name" value="enoyl_red"/>
    <property type="match status" value="1"/>
</dbReference>
<dbReference type="PROSITE" id="PS00606">
    <property type="entry name" value="KS3_1"/>
    <property type="match status" value="1"/>
</dbReference>
<feature type="region of interest" description="N-terminal hotdog fold" evidence="8">
    <location>
        <begin position="909"/>
        <end position="1038"/>
    </location>
</feature>
<dbReference type="Gene3D" id="3.40.50.720">
    <property type="entry name" value="NAD(P)-binding Rossmann-like Domain"/>
    <property type="match status" value="3"/>
</dbReference>
<proteinExistence type="predicted"/>
<dbReference type="InterPro" id="IPR020807">
    <property type="entry name" value="PKS_DH"/>
</dbReference>
<dbReference type="SMART" id="SM00823">
    <property type="entry name" value="PKS_PP"/>
    <property type="match status" value="1"/>
</dbReference>
<dbReference type="Pfam" id="PF13602">
    <property type="entry name" value="ADH_zinc_N_2"/>
    <property type="match status" value="1"/>
</dbReference>
<dbReference type="InterPro" id="IPR042104">
    <property type="entry name" value="PKS_dehydratase_sf"/>
</dbReference>
<dbReference type="InterPro" id="IPR020841">
    <property type="entry name" value="PKS_Beta-ketoAc_synthase_dom"/>
</dbReference>
<keyword evidence="2" id="KW-0596">Phosphopantetheine</keyword>
<dbReference type="Pfam" id="PF22621">
    <property type="entry name" value="CurL-like_PKS_C"/>
    <property type="match status" value="1"/>
</dbReference>
<sequence>MPDTSAPDPHPAGTEAEHEPVAIIGVGLRFPGDNDTLDEFEAFLRAGGSGIRPVPEDRWDVPAFTPHNDEDRGKVRTAGGGFLDNIDRFDAQFFNISPKEAQFIDPQQRVMLETAWRALEDANLDPAALRHGSGGVYIGTSQIDYALELDSLPYEDLDGHLASGITAFPISGRVSYFLGWRGPSMSVDTACASSLTALHLAVGGLRRGECDIALAGGVNLLHHPRIFVMFSNGNMMAPDGRCKTFDESADGYSRAEGAGALVLKRLSDAQRDGDRILAVVRGTAIGQNGESAGLTVPNGTAQEQVMHQALADAGLKPGDIQYVEAHGTGTPLGDPIEMGAICDVFSDSHTKEEPINVASVKTNVGHAEATAGVMGVVKTVLQLRSATIFPHLNLVNRSPRIPWDRYAVDVPTECRPWKAETRRALVNSFGFAGAIAAAVLEEAPEGPVAEPPHTGEGGHLLTLSAKNRKGLRLQVEAYRAFLDEQPDTPVGDLCYTANVGRSHFNQRIAAVVHDRGQLARFLDKQAARLESDERGTGDFRKTAFLFTGQGAQYPGMGRPLYEQFPVFRDCVDECDRLFAPLVGRSVRDLLLDRAEDGDAVHRTRYTQPALFTLEYALARLWLSWGARPNALIGHSIGEVVAAAVAGLFSLEDAVTLVAHRGRLMQSVTAPGGMAAVGAPAQEVAPYLEGYADLTVAGINSPQQCVISGGDASLAEVTAVLEERGLKVSRLAVSHAFHSPLMAEVYEEFRAALAGIVFHEPSFTLISNVTGRVARPAELMTADYWVRHIGAPVDFLQGMRTLERRGRHVLIEMGPAATLSGLARACVEPEDHRWLTSLGKADTDGSAIRASVAQFYTAGLPVDWAEYHRGREGRRIHLPHYSFDRKRYWLPVKGERHGLGAGAGSGPAVHPLLGQEVTGSAGVPDGVREFSARLSPHKPAYLADHVVGEQVVLPGTGYLEILLALQDAVYGETSRPVLDVEMKEAMFLPEEGVVEVRTRLRPRDDGSATVEVLSLAAGQDGAIERLHTTATLAAGPAAPSGLADELRALADAAGEPEDVLGADEVYSAYAAAGLPYGPEFRRMREVARCDSTLAVGELEGLPADAVGHAPPALLDAATHAFAAIGDDGSSYLPVRFGHFQLFKKPKGELLRVVVRRSPGELPGVDISLDLVVFEGDRPVYELRGLGLKRMAGIGRAGRRFLHEVHWVKRSLVSQPLPENRSVLVLGRTAAELPGLVAAAADSGVVLRFAPDPGAVADTLRTERVTDVAWFWRPGDGGAGRDGLRSEAEHNFGGLLGLLRVLDETGFGRDQRLWLLTEEGQYLPGDTVGDAPCAAASLWGFGQVVLNEYPAYRTTLIDLPAGGGGAELAAEWSSRDGGEFQLAFRGGHRHVRRMVPAAPFAPSDENVELAVQEYGQFSGIRQQPAQDVVPAGDQIQVQVRAAGLNFKDVLNALGMLAEFGEQPLGFECAGTVVAAGPEATFRPGDEVVVNYLGVFKRRITVPSAVAVAKPAGLSMTDAAGLMSVYVTAYYALHTLGGMKAGDKVLVHAAAGGVGQAAVRLAQLAGAEVFATASPHKWPVLREQGVEHLMHSRTLDFADEVDRITGGTGVDLVLNSLNKDFIPAGMRALGEGGRFIELGKVGAWTPEQVRAQRPDVTYHNFDLSELPEDRLIPVNQEIMAKIAELVGAGLLPPLPTTVYQLDEVEEAFGVLSRGANVGKLVIDMEDGRRPAAREVSVRPDRTYLVTGGLGGLGLVTAEKLVDLGARHIALAGRRTEAAPDVAHLEKRLRERAEVTVYPCDIAEAADVAALFAELGQGPPVGGIVHSAGVVDDKPVSALTWEDIDTVFRAKVYGSWLLHEASAHLPELDFFVGYSSAASVVGAMSQGNYAAANAFLDDLMRRRAATGLPGLSVNWGPWGEVGMSARLSDQLIRRWADEGVRLFTPARGTRTLASLLGAPVAQVLAGECDWDMFTATKPLDNALYRELLGRSATAARGLDLDALLALPAEERATAVEEFVRARVAAVLHMEDLESVDPSTPFGQLGLDSLMSVELKNALESAFRVPFPASVVFDHPSAALLAEFIGGQIARPSEPAA</sequence>
<evidence type="ECO:0000259" key="10">
    <source>
        <dbReference type="PROSITE" id="PS52004"/>
    </source>
</evidence>
<dbReference type="InterPro" id="IPR009081">
    <property type="entry name" value="PP-bd_ACP"/>
</dbReference>
<dbReference type="SMART" id="SM00825">
    <property type="entry name" value="PKS_KS"/>
    <property type="match status" value="1"/>
</dbReference>
<dbReference type="Gene3D" id="3.10.129.110">
    <property type="entry name" value="Polyketide synthase dehydratase"/>
    <property type="match status" value="1"/>
</dbReference>
<dbReference type="InterPro" id="IPR001227">
    <property type="entry name" value="Ac_transferase_dom_sf"/>
</dbReference>
<dbReference type="CDD" id="cd00833">
    <property type="entry name" value="PKS"/>
    <property type="match status" value="1"/>
</dbReference>
<dbReference type="SUPFAM" id="SSF50129">
    <property type="entry name" value="GroES-like"/>
    <property type="match status" value="1"/>
</dbReference>
<feature type="active site" description="Proton acceptor; for dehydratase activity" evidence="8">
    <location>
        <position position="944"/>
    </location>
</feature>
<protein>
    <submittedName>
        <fullName evidence="12">SDR family NAD(P)-dependent oxidoreductase</fullName>
    </submittedName>
</protein>
<dbReference type="Proteomes" id="UP001602322">
    <property type="component" value="Unassembled WGS sequence"/>
</dbReference>
<feature type="region of interest" description="C-terminal hotdog fold" evidence="8">
    <location>
        <begin position="1056"/>
        <end position="1195"/>
    </location>
</feature>
<name>A0ABW6XBP4_9ACTN</name>
<feature type="domain" description="Ketosynthase family 3 (KS3)" evidence="10">
    <location>
        <begin position="18"/>
        <end position="442"/>
    </location>
</feature>
<evidence type="ECO:0000256" key="2">
    <source>
        <dbReference type="ARBA" id="ARBA00022450"/>
    </source>
</evidence>
<keyword evidence="7" id="KW-0012">Acyltransferase</keyword>
<evidence type="ECO:0000256" key="3">
    <source>
        <dbReference type="ARBA" id="ARBA00022553"/>
    </source>
</evidence>
<keyword evidence="13" id="KW-1185">Reference proteome</keyword>
<evidence type="ECO:0000313" key="13">
    <source>
        <dbReference type="Proteomes" id="UP001602322"/>
    </source>
</evidence>
<keyword evidence="4" id="KW-0808">Transferase</keyword>
<dbReference type="PANTHER" id="PTHR43775:SF51">
    <property type="entry name" value="INACTIVE PHENOLPHTHIOCEROL SYNTHESIS POLYKETIDE SYNTHASE TYPE I PKS1-RELATED"/>
    <property type="match status" value="1"/>
</dbReference>
<dbReference type="PROSITE" id="PS52019">
    <property type="entry name" value="PKS_MFAS_DH"/>
    <property type="match status" value="1"/>
</dbReference>
<accession>A0ABW6XBP4</accession>
<evidence type="ECO:0000313" key="12">
    <source>
        <dbReference type="EMBL" id="MFF5899160.1"/>
    </source>
</evidence>
<dbReference type="RefSeq" id="WP_387905921.1">
    <property type="nucleotide sequence ID" value="NZ_JBIBEG010000007.1"/>
</dbReference>
<dbReference type="Pfam" id="PF02801">
    <property type="entry name" value="Ketoacyl-synt_C"/>
    <property type="match status" value="1"/>
</dbReference>
<comment type="pathway">
    <text evidence="1">Antibiotic biosynthesis.</text>
</comment>
<dbReference type="SMART" id="SM00826">
    <property type="entry name" value="PKS_DH"/>
    <property type="match status" value="1"/>
</dbReference>
<dbReference type="Pfam" id="PF00109">
    <property type="entry name" value="ketoacyl-synt"/>
    <property type="match status" value="1"/>
</dbReference>
<organism evidence="12 13">
    <name type="scientific">Streptomyces argenteolus</name>
    <dbReference type="NCBI Taxonomy" id="67274"/>
    <lineage>
        <taxon>Bacteria</taxon>
        <taxon>Bacillati</taxon>
        <taxon>Actinomycetota</taxon>
        <taxon>Actinomycetes</taxon>
        <taxon>Kitasatosporales</taxon>
        <taxon>Streptomycetaceae</taxon>
        <taxon>Streptomyces</taxon>
    </lineage>
</organism>
<feature type="domain" description="PKS/mFAS DH" evidence="11">
    <location>
        <begin position="909"/>
        <end position="1195"/>
    </location>
</feature>
<dbReference type="SUPFAM" id="SSF47336">
    <property type="entry name" value="ACP-like"/>
    <property type="match status" value="1"/>
</dbReference>
<dbReference type="PROSITE" id="PS50075">
    <property type="entry name" value="CARRIER"/>
    <property type="match status" value="1"/>
</dbReference>
<evidence type="ECO:0000259" key="11">
    <source>
        <dbReference type="PROSITE" id="PS52019"/>
    </source>
</evidence>
<dbReference type="InterPro" id="IPR050091">
    <property type="entry name" value="PKS_NRPS_Biosynth_Enz"/>
</dbReference>
<dbReference type="Gene3D" id="3.40.366.10">
    <property type="entry name" value="Malonyl-Coenzyme A Acyl Carrier Protein, domain 2"/>
    <property type="match status" value="1"/>
</dbReference>
<dbReference type="SUPFAM" id="SSF53901">
    <property type="entry name" value="Thiolase-like"/>
    <property type="match status" value="1"/>
</dbReference>
<evidence type="ECO:0000256" key="5">
    <source>
        <dbReference type="ARBA" id="ARBA00023194"/>
    </source>
</evidence>
<dbReference type="InterPro" id="IPR049552">
    <property type="entry name" value="PKS_DH_N"/>
</dbReference>
<dbReference type="EMBL" id="JBIBEG010000007">
    <property type="protein sequence ID" value="MFF5899160.1"/>
    <property type="molecule type" value="Genomic_DNA"/>
</dbReference>
<gene>
    <name evidence="12" type="ORF">ACFY8O_25010</name>
</gene>
<dbReference type="Pfam" id="PF21089">
    <property type="entry name" value="PKS_DH_N"/>
    <property type="match status" value="1"/>
</dbReference>
<evidence type="ECO:0000256" key="1">
    <source>
        <dbReference type="ARBA" id="ARBA00004792"/>
    </source>
</evidence>
<dbReference type="PANTHER" id="PTHR43775">
    <property type="entry name" value="FATTY ACID SYNTHASE"/>
    <property type="match status" value="1"/>
</dbReference>
<dbReference type="Pfam" id="PF08240">
    <property type="entry name" value="ADH_N"/>
    <property type="match status" value="1"/>
</dbReference>
<dbReference type="InterPro" id="IPR014031">
    <property type="entry name" value="Ketoacyl_synth_C"/>
</dbReference>
<dbReference type="InterPro" id="IPR036291">
    <property type="entry name" value="NAD(P)-bd_dom_sf"/>
</dbReference>
<dbReference type="Gene3D" id="3.30.70.3290">
    <property type="match status" value="1"/>
</dbReference>
<evidence type="ECO:0000256" key="7">
    <source>
        <dbReference type="ARBA" id="ARBA00023315"/>
    </source>
</evidence>
<dbReference type="InterPro" id="IPR016035">
    <property type="entry name" value="Acyl_Trfase/lysoPLipase"/>
</dbReference>
<evidence type="ECO:0000256" key="8">
    <source>
        <dbReference type="PROSITE-ProRule" id="PRU01363"/>
    </source>
</evidence>
<feature type="domain" description="Carrier" evidence="9">
    <location>
        <begin position="2009"/>
        <end position="2084"/>
    </location>
</feature>
<keyword evidence="6" id="KW-0511">Multifunctional enzyme</keyword>
<feature type="active site" description="Proton donor; for dehydratase activity" evidence="8">
    <location>
        <position position="1114"/>
    </location>
</feature>
<comment type="caution">
    <text evidence="12">The sequence shown here is derived from an EMBL/GenBank/DDBJ whole genome shotgun (WGS) entry which is preliminary data.</text>
</comment>
<dbReference type="InterPro" id="IPR036736">
    <property type="entry name" value="ACP-like_sf"/>
</dbReference>
<dbReference type="InterPro" id="IPR049551">
    <property type="entry name" value="PKS_DH_C"/>
</dbReference>
<keyword evidence="5" id="KW-0045">Antibiotic biosynthesis</keyword>
<dbReference type="InterPro" id="IPR016039">
    <property type="entry name" value="Thiolase-like"/>
</dbReference>
<dbReference type="SMART" id="SM00829">
    <property type="entry name" value="PKS_ER"/>
    <property type="match status" value="1"/>
</dbReference>
<dbReference type="InterPro" id="IPR014030">
    <property type="entry name" value="Ketoacyl_synth_N"/>
</dbReference>
<dbReference type="InterPro" id="IPR014043">
    <property type="entry name" value="Acyl_transferase_dom"/>
</dbReference>
<reference evidence="12 13" key="1">
    <citation type="submission" date="2024-10" db="EMBL/GenBank/DDBJ databases">
        <title>The Natural Products Discovery Center: Release of the First 8490 Sequenced Strains for Exploring Actinobacteria Biosynthetic Diversity.</title>
        <authorList>
            <person name="Kalkreuter E."/>
            <person name="Kautsar S.A."/>
            <person name="Yang D."/>
            <person name="Bader C.D."/>
            <person name="Teijaro C.N."/>
            <person name="Fluegel L."/>
            <person name="Davis C.M."/>
            <person name="Simpson J.R."/>
            <person name="Lauterbach L."/>
            <person name="Steele A.D."/>
            <person name="Gui C."/>
            <person name="Meng S."/>
            <person name="Li G."/>
            <person name="Viehrig K."/>
            <person name="Ye F."/>
            <person name="Su P."/>
            <person name="Kiefer A.F."/>
            <person name="Nichols A."/>
            <person name="Cepeda A.J."/>
            <person name="Yan W."/>
            <person name="Fan B."/>
            <person name="Jiang Y."/>
            <person name="Adhikari A."/>
            <person name="Zheng C.-J."/>
            <person name="Schuster L."/>
            <person name="Cowan T.M."/>
            <person name="Smanski M.J."/>
            <person name="Chevrette M.G."/>
            <person name="De Carvalho L.P.S."/>
            <person name="Shen B."/>
        </authorList>
    </citation>
    <scope>NUCLEOTIDE SEQUENCE [LARGE SCALE GENOMIC DNA]</scope>
    <source>
        <strain evidence="12 13">NPDC012540</strain>
    </source>
</reference>
<dbReference type="InterPro" id="IPR020806">
    <property type="entry name" value="PKS_PP-bd"/>
</dbReference>
<keyword evidence="3" id="KW-0597">Phosphoprotein</keyword>
<dbReference type="InterPro" id="IPR016036">
    <property type="entry name" value="Malonyl_transacylase_ACP-bd"/>
</dbReference>
<dbReference type="SMART" id="SM00822">
    <property type="entry name" value="PKS_KR"/>
    <property type="match status" value="1"/>
</dbReference>
<dbReference type="SUPFAM" id="SSF52151">
    <property type="entry name" value="FabD/lysophospholipase-like"/>
    <property type="match status" value="1"/>
</dbReference>
<evidence type="ECO:0000259" key="9">
    <source>
        <dbReference type="PROSITE" id="PS50075"/>
    </source>
</evidence>
<dbReference type="Gene3D" id="3.40.47.10">
    <property type="match status" value="1"/>
</dbReference>
<dbReference type="InterPro" id="IPR013154">
    <property type="entry name" value="ADH-like_N"/>
</dbReference>
<dbReference type="Gene3D" id="3.90.180.10">
    <property type="entry name" value="Medium-chain alcohol dehydrogenases, catalytic domain"/>
    <property type="match status" value="1"/>
</dbReference>
<evidence type="ECO:0000256" key="6">
    <source>
        <dbReference type="ARBA" id="ARBA00023268"/>
    </source>
</evidence>
<dbReference type="InterPro" id="IPR020843">
    <property type="entry name" value="ER"/>
</dbReference>
<dbReference type="InterPro" id="IPR013968">
    <property type="entry name" value="PKS_KR"/>
</dbReference>
<dbReference type="SUPFAM" id="SSF55048">
    <property type="entry name" value="Probable ACP-binding domain of malonyl-CoA ACP transacylase"/>
    <property type="match status" value="1"/>
</dbReference>
<dbReference type="Gene3D" id="1.10.1200.10">
    <property type="entry name" value="ACP-like"/>
    <property type="match status" value="1"/>
</dbReference>